<dbReference type="GO" id="GO:0032259">
    <property type="term" value="P:methylation"/>
    <property type="evidence" value="ECO:0007669"/>
    <property type="project" value="UniProtKB-KW"/>
</dbReference>
<dbReference type="InterPro" id="IPR007848">
    <property type="entry name" value="Small_mtfrase_dom"/>
</dbReference>
<organism evidence="4 5">
    <name type="scientific">Antricoccus suffuscus</name>
    <dbReference type="NCBI Taxonomy" id="1629062"/>
    <lineage>
        <taxon>Bacteria</taxon>
        <taxon>Bacillati</taxon>
        <taxon>Actinomycetota</taxon>
        <taxon>Actinomycetes</taxon>
        <taxon>Geodermatophilales</taxon>
        <taxon>Antricoccaceae</taxon>
        <taxon>Antricoccus</taxon>
    </lineage>
</organism>
<dbReference type="InterPro" id="IPR029063">
    <property type="entry name" value="SAM-dependent_MTases_sf"/>
</dbReference>
<proteinExistence type="predicted"/>
<dbReference type="EMBL" id="PVUE01000007">
    <property type="protein sequence ID" value="PRZ41903.1"/>
    <property type="molecule type" value="Genomic_DNA"/>
</dbReference>
<dbReference type="Gene3D" id="3.40.50.150">
    <property type="entry name" value="Vaccinia Virus protein VP39"/>
    <property type="match status" value="1"/>
</dbReference>
<sequence length="208" mass="22705">MNPSSPDGHYFSPEPSVASDPRVVDVLLDGVDLQLQSDAGVFSHGQLDEATRIFLDGVPSPPAHGNLLDLGCGYGPIALTLATWSPGARVYAIDVNERACDLTRDNARRAKLDNVHVSTPQQTPADVVFDAIYSNPPIRIGKQALHELLATWLQRLAPTGVCYLVVGKHLGADSIAKWLTSQGLRVDRLSSKQSYRVLEVRRTDREQI</sequence>
<dbReference type="OrthoDB" id="9764961at2"/>
<dbReference type="SUPFAM" id="SSF53335">
    <property type="entry name" value="S-adenosyl-L-methionine-dependent methyltransferases"/>
    <property type="match status" value="1"/>
</dbReference>
<gene>
    <name evidence="4" type="ORF">CLV47_10729</name>
</gene>
<evidence type="ECO:0000313" key="4">
    <source>
        <dbReference type="EMBL" id="PRZ41903.1"/>
    </source>
</evidence>
<dbReference type="Proteomes" id="UP000237752">
    <property type="component" value="Unassembled WGS sequence"/>
</dbReference>
<evidence type="ECO:0000313" key="5">
    <source>
        <dbReference type="Proteomes" id="UP000237752"/>
    </source>
</evidence>
<evidence type="ECO:0000256" key="1">
    <source>
        <dbReference type="ARBA" id="ARBA00022603"/>
    </source>
</evidence>
<dbReference type="InterPro" id="IPR046977">
    <property type="entry name" value="RsmC/RlmG"/>
</dbReference>
<dbReference type="PANTHER" id="PTHR47816:SF4">
    <property type="entry name" value="RIBOSOMAL RNA SMALL SUBUNIT METHYLTRANSFERASE C"/>
    <property type="match status" value="1"/>
</dbReference>
<keyword evidence="2 4" id="KW-0808">Transferase</keyword>
<protein>
    <submittedName>
        <fullName evidence="4">Methyltransferase family protein</fullName>
    </submittedName>
</protein>
<reference evidence="4 5" key="1">
    <citation type="submission" date="2018-03" db="EMBL/GenBank/DDBJ databases">
        <title>Genomic Encyclopedia of Archaeal and Bacterial Type Strains, Phase II (KMG-II): from individual species to whole genera.</title>
        <authorList>
            <person name="Goeker M."/>
        </authorList>
    </citation>
    <scope>NUCLEOTIDE SEQUENCE [LARGE SCALE GENOMIC DNA]</scope>
    <source>
        <strain evidence="4 5">DSM 100065</strain>
    </source>
</reference>
<keyword evidence="1 4" id="KW-0489">Methyltransferase</keyword>
<feature type="domain" description="Methyltransferase small" evidence="3">
    <location>
        <begin position="33"/>
        <end position="198"/>
    </location>
</feature>
<name>A0A2T0ZZX1_9ACTN</name>
<dbReference type="RefSeq" id="WP_106348867.1">
    <property type="nucleotide sequence ID" value="NZ_PVUE01000007.1"/>
</dbReference>
<dbReference type="AlphaFoldDB" id="A0A2T0ZZX1"/>
<dbReference type="Pfam" id="PF05175">
    <property type="entry name" value="MTS"/>
    <property type="match status" value="1"/>
</dbReference>
<accession>A0A2T0ZZX1</accession>
<dbReference type="GO" id="GO:0008757">
    <property type="term" value="F:S-adenosylmethionine-dependent methyltransferase activity"/>
    <property type="evidence" value="ECO:0007669"/>
    <property type="project" value="InterPro"/>
</dbReference>
<evidence type="ECO:0000256" key="2">
    <source>
        <dbReference type="ARBA" id="ARBA00022679"/>
    </source>
</evidence>
<comment type="caution">
    <text evidence="4">The sequence shown here is derived from an EMBL/GenBank/DDBJ whole genome shotgun (WGS) entry which is preliminary data.</text>
</comment>
<dbReference type="CDD" id="cd02440">
    <property type="entry name" value="AdoMet_MTases"/>
    <property type="match status" value="1"/>
</dbReference>
<keyword evidence="5" id="KW-1185">Reference proteome</keyword>
<dbReference type="PANTHER" id="PTHR47816">
    <property type="entry name" value="RIBOSOMAL RNA SMALL SUBUNIT METHYLTRANSFERASE C"/>
    <property type="match status" value="1"/>
</dbReference>
<evidence type="ECO:0000259" key="3">
    <source>
        <dbReference type="Pfam" id="PF05175"/>
    </source>
</evidence>